<sequence>MVLTVGAAGAVLGCGGAGADDQARLTEALARVPIADAYDLRVALREPGGRRRIVKLVVDARTTPRPSGAWRATYEVDIAGRDPYVVESAARDDVVSVGVGRTATQPIPAEVGRRVTFASRLPRRVLDSPFVLAPYDRDTLNPTVWPRELSRVAGPDADTDRLEGEADAVALLQDLRSFVGSVTGGDPARRGRGPESAEMGVDIGPDGRVELLVARVRIAGGGRGSVQLRARPTGRDLTGVRATAGAPLRRLPGPMRGAVPPRVRGAFGVGAP</sequence>
<evidence type="ECO:0000313" key="3">
    <source>
        <dbReference type="Proteomes" id="UP000240739"/>
    </source>
</evidence>
<accession>A0A2T4UFI2</accession>
<proteinExistence type="predicted"/>
<dbReference type="Proteomes" id="UP000240739">
    <property type="component" value="Unassembled WGS sequence"/>
</dbReference>
<feature type="region of interest" description="Disordered" evidence="1">
    <location>
        <begin position="253"/>
        <end position="272"/>
    </location>
</feature>
<dbReference type="EMBL" id="PYYB01000002">
    <property type="protein sequence ID" value="PTL56528.1"/>
    <property type="molecule type" value="Genomic_DNA"/>
</dbReference>
<reference evidence="2 3" key="1">
    <citation type="submission" date="2018-03" db="EMBL/GenBank/DDBJ databases">
        <title>Aquarubrobacter algicola gen. nov., sp. nov., a novel actinobacterium isolated from shallow eutrophic lake during the end of cyanobacterial harmful algal blooms.</title>
        <authorList>
            <person name="Chun S.J."/>
        </authorList>
    </citation>
    <scope>NUCLEOTIDE SEQUENCE [LARGE SCALE GENOMIC DNA]</scope>
    <source>
        <strain evidence="2 3">Seoho-28</strain>
    </source>
</reference>
<feature type="region of interest" description="Disordered" evidence="1">
    <location>
        <begin position="182"/>
        <end position="203"/>
    </location>
</feature>
<comment type="caution">
    <text evidence="2">The sequence shown here is derived from an EMBL/GenBank/DDBJ whole genome shotgun (WGS) entry which is preliminary data.</text>
</comment>
<evidence type="ECO:0000256" key="1">
    <source>
        <dbReference type="SAM" id="MobiDB-lite"/>
    </source>
</evidence>
<keyword evidence="3" id="KW-1185">Reference proteome</keyword>
<evidence type="ECO:0000313" key="2">
    <source>
        <dbReference type="EMBL" id="PTL56528.1"/>
    </source>
</evidence>
<dbReference type="AlphaFoldDB" id="A0A2T4UFI2"/>
<organism evidence="2 3">
    <name type="scientific">Paraconexibacter algicola</name>
    <dbReference type="NCBI Taxonomy" id="2133960"/>
    <lineage>
        <taxon>Bacteria</taxon>
        <taxon>Bacillati</taxon>
        <taxon>Actinomycetota</taxon>
        <taxon>Thermoleophilia</taxon>
        <taxon>Solirubrobacterales</taxon>
        <taxon>Paraconexibacteraceae</taxon>
        <taxon>Paraconexibacter</taxon>
    </lineage>
</organism>
<name>A0A2T4UFI2_9ACTN</name>
<gene>
    <name evidence="2" type="ORF">C7Y72_16370</name>
</gene>
<protein>
    <submittedName>
        <fullName evidence="2">Uncharacterized protein</fullName>
    </submittedName>
</protein>